<gene>
    <name evidence="11" type="ORF">Y958_03255</name>
</gene>
<dbReference type="GO" id="GO:0006935">
    <property type="term" value="P:chemotaxis"/>
    <property type="evidence" value="ECO:0007669"/>
    <property type="project" value="InterPro"/>
</dbReference>
<evidence type="ECO:0000256" key="6">
    <source>
        <dbReference type="SAM" id="Coils"/>
    </source>
</evidence>
<dbReference type="Gene3D" id="1.10.287.950">
    <property type="entry name" value="Methyl-accepting chemotaxis protein"/>
    <property type="match status" value="1"/>
</dbReference>
<protein>
    <submittedName>
        <fullName evidence="11">Chemotaxis protein</fullName>
    </submittedName>
</protein>
<accession>A0A248JML9</accession>
<evidence type="ECO:0000256" key="5">
    <source>
        <dbReference type="PROSITE-ProRule" id="PRU00284"/>
    </source>
</evidence>
<evidence type="ECO:0000256" key="2">
    <source>
        <dbReference type="ARBA" id="ARBA00022519"/>
    </source>
</evidence>
<keyword evidence="7" id="KW-0472">Membrane</keyword>
<keyword evidence="2" id="KW-1003">Cell membrane</keyword>
<dbReference type="PANTHER" id="PTHR32089">
    <property type="entry name" value="METHYL-ACCEPTING CHEMOTAXIS PROTEIN MCPB"/>
    <property type="match status" value="1"/>
</dbReference>
<evidence type="ECO:0000313" key="12">
    <source>
        <dbReference type="Proteomes" id="UP000197153"/>
    </source>
</evidence>
<organism evidence="11 12">
    <name type="scientific">Nitrospirillum viridazoti CBAmc</name>
    <dbReference type="NCBI Taxonomy" id="1441467"/>
    <lineage>
        <taxon>Bacteria</taxon>
        <taxon>Pseudomonadati</taxon>
        <taxon>Pseudomonadota</taxon>
        <taxon>Alphaproteobacteria</taxon>
        <taxon>Rhodospirillales</taxon>
        <taxon>Azospirillaceae</taxon>
        <taxon>Nitrospirillum</taxon>
        <taxon>Nitrospirillum viridazoti</taxon>
    </lineage>
</organism>
<dbReference type="GO" id="GO:0005886">
    <property type="term" value="C:plasma membrane"/>
    <property type="evidence" value="ECO:0007669"/>
    <property type="project" value="UniProtKB-SubCell"/>
</dbReference>
<keyword evidence="7" id="KW-0812">Transmembrane</keyword>
<dbReference type="Pfam" id="PF00015">
    <property type="entry name" value="MCPsignal"/>
    <property type="match status" value="1"/>
</dbReference>
<evidence type="ECO:0000259" key="9">
    <source>
        <dbReference type="PROSITE" id="PS50192"/>
    </source>
</evidence>
<keyword evidence="12" id="KW-1185">Reference proteome</keyword>
<proteinExistence type="inferred from homology"/>
<dbReference type="Pfam" id="PF00672">
    <property type="entry name" value="HAMP"/>
    <property type="match status" value="1"/>
</dbReference>
<reference evidence="11 12" key="1">
    <citation type="submission" date="2017-06" db="EMBL/GenBank/DDBJ databases">
        <title>Complete genome sequence of Nitrospirillum amazonense strain CBAmC, an endophytic nitrogen-fixing and plant growth-promoting bacterium, isolated from sugarcane.</title>
        <authorList>
            <person name="Schwab S."/>
            <person name="dos Santos Teixeira K.R."/>
            <person name="Simoes Araujo J.L."/>
            <person name="Soares Vidal M."/>
            <person name="Borges de Freitas H.R."/>
            <person name="Rivello Crivelaro A.L."/>
            <person name="Bueno de Camargo Nunes A."/>
            <person name="dos Santos C.M."/>
            <person name="Palmeira da Silva Rosa D."/>
            <person name="da Silva Padilha D."/>
            <person name="da Silva E."/>
            <person name="Araujo Terra L."/>
            <person name="Soares Mendes V."/>
            <person name="Farinelli L."/>
            <person name="Magalhaes Cruz L."/>
            <person name="Baldani J.I."/>
        </authorList>
    </citation>
    <scope>NUCLEOTIDE SEQUENCE [LARGE SCALE GENOMIC DNA]</scope>
    <source>
        <strain evidence="11 12">CBAmC</strain>
    </source>
</reference>
<keyword evidence="6" id="KW-0175">Coiled coil</keyword>
<comment type="similarity">
    <text evidence="4">Belongs to the methyl-accepting chemotaxis (MCP) protein family.</text>
</comment>
<dbReference type="PANTHER" id="PTHR32089:SF112">
    <property type="entry name" value="LYSOZYME-LIKE PROTEIN-RELATED"/>
    <property type="match status" value="1"/>
</dbReference>
<dbReference type="PROSITE" id="PS50111">
    <property type="entry name" value="CHEMOTAXIS_TRANSDUC_2"/>
    <property type="match status" value="1"/>
</dbReference>
<dbReference type="PRINTS" id="PR00260">
    <property type="entry name" value="CHEMTRNSDUCR"/>
</dbReference>
<dbReference type="Proteomes" id="UP000197153">
    <property type="component" value="Chromosome 1"/>
</dbReference>
<feature type="transmembrane region" description="Helical" evidence="7">
    <location>
        <begin position="192"/>
        <end position="214"/>
    </location>
</feature>
<feature type="domain" description="HAMP" evidence="10">
    <location>
        <begin position="212"/>
        <end position="265"/>
    </location>
</feature>
<dbReference type="SMART" id="SM00304">
    <property type="entry name" value="HAMP"/>
    <property type="match status" value="1"/>
</dbReference>
<dbReference type="SUPFAM" id="SSF58104">
    <property type="entry name" value="Methyl-accepting chemotaxis protein (MCP) signaling domain"/>
    <property type="match status" value="1"/>
</dbReference>
<keyword evidence="3 5" id="KW-0807">Transducer</keyword>
<evidence type="ECO:0000259" key="8">
    <source>
        <dbReference type="PROSITE" id="PS50111"/>
    </source>
</evidence>
<feature type="domain" description="Methyl-accepting transducer" evidence="8">
    <location>
        <begin position="299"/>
        <end position="542"/>
    </location>
</feature>
<dbReference type="InterPro" id="IPR000727">
    <property type="entry name" value="T_SNARE_dom"/>
</dbReference>
<dbReference type="PROSITE" id="PS50192">
    <property type="entry name" value="T_SNARE"/>
    <property type="match status" value="1"/>
</dbReference>
<feature type="domain" description="T-SNARE coiled-coil homology" evidence="9">
    <location>
        <begin position="458"/>
        <end position="520"/>
    </location>
</feature>
<sequence>MSYEADGFLGRVSGLVKKPENSKSWFTIGRKIAPAVAIPTIIGLGAVIWLSANQMHKAMLAQSVASERQETEMLAQQMSAAVRFKQQDSIADAYADLSTRAGGSLAGVRVNDGDGESLDSFDSKTLPTYAIDKDKDLPKKVTETKAFDRGDHLIVMSPVKAGANHDQVGTLIVAWSRQGLNEAISSTVKGSLLTALIVLAILVGGLAVLLHFLVSRPLTTLQTAMGRLASGDLTVDITGTERGDEIGAMAASVQVFKDNALEVERLKKVQEQAERESAEEKRRTMNRLADEFESTVKGVVAQVSEAATRMQSSAQTLSGSADESRSQAGAVAAATQQASANVQSVASATEELAGSLAEISNQVNTSARIAKAAASTAEKTNETVQSLASRAQSIGDVVKLISDIASQTNLLALNATIEAARAGEAGKGFAVVASEVKSLANQTAKATEEISAQISTMQDATRDAVDAIITISRTIAEINDISDMVAGAVEEQDAATKEIARNVQQASMGTMEVSRNIGSLQHAAEDTGKSATQVLGAATGLAQQSDTLAGQVDRFLQQVRAA</sequence>
<evidence type="ECO:0000313" key="11">
    <source>
        <dbReference type="EMBL" id="ASG19955.1"/>
    </source>
</evidence>
<dbReference type="KEGG" id="nao:Y958_03255"/>
<evidence type="ECO:0000256" key="3">
    <source>
        <dbReference type="ARBA" id="ARBA00023224"/>
    </source>
</evidence>
<evidence type="ECO:0000259" key="10">
    <source>
        <dbReference type="PROSITE" id="PS50885"/>
    </source>
</evidence>
<feature type="coiled-coil region" evidence="6">
    <location>
        <begin position="256"/>
        <end position="295"/>
    </location>
</feature>
<dbReference type="InterPro" id="IPR004090">
    <property type="entry name" value="Chemotax_Me-accpt_rcpt"/>
</dbReference>
<dbReference type="AlphaFoldDB" id="A0A248JML9"/>
<dbReference type="CDD" id="cd06225">
    <property type="entry name" value="HAMP"/>
    <property type="match status" value="1"/>
</dbReference>
<dbReference type="SMART" id="SM00283">
    <property type="entry name" value="MA"/>
    <property type="match status" value="1"/>
</dbReference>
<feature type="transmembrane region" description="Helical" evidence="7">
    <location>
        <begin position="32"/>
        <end position="52"/>
    </location>
</feature>
<dbReference type="PROSITE" id="PS50885">
    <property type="entry name" value="HAMP"/>
    <property type="match status" value="1"/>
</dbReference>
<comment type="subcellular location">
    <subcellularLocation>
        <location evidence="1">Cell inner membrane</location>
        <topology evidence="1">Multi-pass membrane protein</topology>
    </subcellularLocation>
</comment>
<evidence type="ECO:0000256" key="4">
    <source>
        <dbReference type="ARBA" id="ARBA00029447"/>
    </source>
</evidence>
<name>A0A248JML9_9PROT</name>
<dbReference type="GO" id="GO:0004888">
    <property type="term" value="F:transmembrane signaling receptor activity"/>
    <property type="evidence" value="ECO:0007669"/>
    <property type="project" value="InterPro"/>
</dbReference>
<dbReference type="EMBL" id="CP022110">
    <property type="protein sequence ID" value="ASG19955.1"/>
    <property type="molecule type" value="Genomic_DNA"/>
</dbReference>
<dbReference type="Gene3D" id="6.10.340.10">
    <property type="match status" value="1"/>
</dbReference>
<keyword evidence="7" id="KW-1133">Transmembrane helix</keyword>
<dbReference type="InterPro" id="IPR004089">
    <property type="entry name" value="MCPsignal_dom"/>
</dbReference>
<evidence type="ECO:0000256" key="7">
    <source>
        <dbReference type="SAM" id="Phobius"/>
    </source>
</evidence>
<dbReference type="InterPro" id="IPR003660">
    <property type="entry name" value="HAMP_dom"/>
</dbReference>
<keyword evidence="2" id="KW-0997">Cell inner membrane</keyword>
<dbReference type="GO" id="GO:0007165">
    <property type="term" value="P:signal transduction"/>
    <property type="evidence" value="ECO:0007669"/>
    <property type="project" value="UniProtKB-KW"/>
</dbReference>
<evidence type="ECO:0000256" key="1">
    <source>
        <dbReference type="ARBA" id="ARBA00004429"/>
    </source>
</evidence>